<dbReference type="Proteomes" id="UP001286313">
    <property type="component" value="Unassembled WGS sequence"/>
</dbReference>
<accession>A0AAE1BUX6</accession>
<dbReference type="InterPro" id="IPR004148">
    <property type="entry name" value="BAR_dom"/>
</dbReference>
<dbReference type="EMBL" id="JAWQEG010006143">
    <property type="protein sequence ID" value="KAK3855639.1"/>
    <property type="molecule type" value="Genomic_DNA"/>
</dbReference>
<evidence type="ECO:0000313" key="4">
    <source>
        <dbReference type="Proteomes" id="UP001286313"/>
    </source>
</evidence>
<dbReference type="SUPFAM" id="SSF50044">
    <property type="entry name" value="SH3-domain"/>
    <property type="match status" value="1"/>
</dbReference>
<dbReference type="Gene3D" id="1.20.1270.60">
    <property type="entry name" value="Arfaptin homology (AH) domain/BAR domain"/>
    <property type="match status" value="1"/>
</dbReference>
<evidence type="ECO:0000256" key="1">
    <source>
        <dbReference type="SAM" id="MobiDB-lite"/>
    </source>
</evidence>
<dbReference type="SUPFAM" id="SSF103657">
    <property type="entry name" value="BAR/IMD domain-like"/>
    <property type="match status" value="1"/>
</dbReference>
<dbReference type="AlphaFoldDB" id="A0AAE1BUX6"/>
<dbReference type="InterPro" id="IPR027267">
    <property type="entry name" value="AH/BAR_dom_sf"/>
</dbReference>
<reference evidence="3" key="1">
    <citation type="submission" date="2023-10" db="EMBL/GenBank/DDBJ databases">
        <title>Genome assemblies of two species of porcelain crab, Petrolisthes cinctipes and Petrolisthes manimaculis (Anomura: Porcellanidae).</title>
        <authorList>
            <person name="Angst P."/>
        </authorList>
    </citation>
    <scope>NUCLEOTIDE SEQUENCE</scope>
    <source>
        <strain evidence="3">PB745_01</strain>
        <tissue evidence="3">Gill</tissue>
    </source>
</reference>
<dbReference type="CDD" id="cd07594">
    <property type="entry name" value="BAR_Endophilin_B"/>
    <property type="match status" value="1"/>
</dbReference>
<evidence type="ECO:0000259" key="2">
    <source>
        <dbReference type="PROSITE" id="PS51021"/>
    </source>
</evidence>
<dbReference type="GO" id="GO:0005737">
    <property type="term" value="C:cytoplasm"/>
    <property type="evidence" value="ECO:0007669"/>
    <property type="project" value="InterPro"/>
</dbReference>
<comment type="caution">
    <text evidence="3">The sequence shown here is derived from an EMBL/GenBank/DDBJ whole genome shotgun (WGS) entry which is preliminary data.</text>
</comment>
<name>A0AAE1BUX6_PETCI</name>
<feature type="region of interest" description="Disordered" evidence="1">
    <location>
        <begin position="254"/>
        <end position="299"/>
    </location>
</feature>
<dbReference type="PROSITE" id="PS51021">
    <property type="entry name" value="BAR"/>
    <property type="match status" value="1"/>
</dbReference>
<organism evidence="3 4">
    <name type="scientific">Petrolisthes cinctipes</name>
    <name type="common">Flat porcelain crab</name>
    <dbReference type="NCBI Taxonomy" id="88211"/>
    <lineage>
        <taxon>Eukaryota</taxon>
        <taxon>Metazoa</taxon>
        <taxon>Ecdysozoa</taxon>
        <taxon>Arthropoda</taxon>
        <taxon>Crustacea</taxon>
        <taxon>Multicrustacea</taxon>
        <taxon>Malacostraca</taxon>
        <taxon>Eumalacostraca</taxon>
        <taxon>Eucarida</taxon>
        <taxon>Decapoda</taxon>
        <taxon>Pleocyemata</taxon>
        <taxon>Anomura</taxon>
        <taxon>Galatheoidea</taxon>
        <taxon>Porcellanidae</taxon>
        <taxon>Petrolisthes</taxon>
    </lineage>
</organism>
<feature type="domain" description="BAR" evidence="2">
    <location>
        <begin position="22"/>
        <end position="256"/>
    </location>
</feature>
<dbReference type="SMART" id="SM00721">
    <property type="entry name" value="BAR"/>
    <property type="match status" value="1"/>
</dbReference>
<gene>
    <name evidence="3" type="ORF">Pcinc_037975</name>
</gene>
<feature type="compositionally biased region" description="Low complexity" evidence="1">
    <location>
        <begin position="258"/>
        <end position="270"/>
    </location>
</feature>
<proteinExistence type="predicted"/>
<keyword evidence="4" id="KW-1185">Reference proteome</keyword>
<feature type="compositionally biased region" description="Pro residues" evidence="1">
    <location>
        <begin position="271"/>
        <end position="287"/>
    </location>
</feature>
<evidence type="ECO:0000313" key="3">
    <source>
        <dbReference type="EMBL" id="KAK3855639.1"/>
    </source>
</evidence>
<dbReference type="Pfam" id="PF03114">
    <property type="entry name" value="BAR"/>
    <property type="match status" value="1"/>
</dbReference>
<dbReference type="InterPro" id="IPR036028">
    <property type="entry name" value="SH3-like_dom_sf"/>
</dbReference>
<sequence>MDLKKLAGQAGQFLTRAVQYTEERIGNAEKTELDQNFETLSQQADSARVWTEKLVNGAEAVLIPNPGNRMEDMIFEKIEKRRPNRLSNLEYLGLDMVQAGNNYGPGTPYGSALVRVGGAEQRLGLAERELVSNAGQGFVQPMRRFLDTEMKTIAREKRLLETKRLDLDACKSRLRKARSMDGQSPAQSDLRKAQADFDRQAEITKLLLEGVRSCQAAHLRHLNEMVEAQATYYKQCHNVMVDLQKELASLSLMPEDGSATPKASAATSAPAPAPAPAPAQAPAPAPASPLATPNTTYPNLSQEMAEKDGVVFRRAKVVCDYDATNRNEMSLMMNEIVEYTEQPGQSSDFVMARRGNQSVPVKPLLIIPASPNPVLTIPVKPLIIPVKPLLIIPASPNPLLTIPVKPLIIPVKPLLIPASKKPLLIIPATTKPLLIIPASIKPLLIIPASTKPLLIIPASKKPLLIIPATTKPLLTIPASIKPLLIIPASKKPLLIIPASKKSVLTIPASTKPLLTIPASKKPLLTIPASKKPLLTIPASKKPLLTIPASKKPLLTIPASKKPLLTIPASKKPLLTIPVPDQRLQTLKVPARPFLTRPTLVRIILTSPSPTALVTPLMILLVPATPYQPPVSHSAPSPTVGTVNLYSA</sequence>
<protein>
    <recommendedName>
        <fullName evidence="2">BAR domain-containing protein</fullName>
    </recommendedName>
</protein>